<evidence type="ECO:0000256" key="5">
    <source>
        <dbReference type="ARBA" id="ARBA00093797"/>
    </source>
</evidence>
<evidence type="ECO:0000256" key="2">
    <source>
        <dbReference type="ARBA" id="ARBA00022490"/>
    </source>
</evidence>
<evidence type="ECO:0000256" key="4">
    <source>
        <dbReference type="ARBA" id="ARBA00023186"/>
    </source>
</evidence>
<keyword evidence="6" id="KW-0969">Cilium</keyword>
<organism evidence="6 7">
    <name type="scientific">Polynucleobacter cosmopolitanus</name>
    <dbReference type="NCBI Taxonomy" id="351345"/>
    <lineage>
        <taxon>Bacteria</taxon>
        <taxon>Pseudomonadati</taxon>
        <taxon>Pseudomonadota</taxon>
        <taxon>Betaproteobacteria</taxon>
        <taxon>Burkholderiales</taxon>
        <taxon>Burkholderiaceae</taxon>
        <taxon>Polynucleobacter</taxon>
    </lineage>
</organism>
<keyword evidence="3" id="KW-1005">Bacterial flagellum biogenesis</keyword>
<dbReference type="Proteomes" id="UP000215188">
    <property type="component" value="Unassembled WGS sequence"/>
</dbReference>
<keyword evidence="6" id="KW-0966">Cell projection</keyword>
<keyword evidence="4" id="KW-0143">Chaperone</keyword>
<evidence type="ECO:0000256" key="3">
    <source>
        <dbReference type="ARBA" id="ARBA00022795"/>
    </source>
</evidence>
<dbReference type="Pfam" id="PF05400">
    <property type="entry name" value="FliT"/>
    <property type="match status" value="1"/>
</dbReference>
<sequence>MECHRSQRERGDHEKDACCKRIKCSKFCEGSMMLTQDDVITLYENVQNITEEMLVAAREKNWALFEELGAKCTNEVGILKTEEVSAPLSSDQIEKKFKLIQSILGTDRAIRDITEPWMKNLDALIGNTSNQKKIERFYNSRDF</sequence>
<accession>A0A229FU57</accession>
<proteinExistence type="predicted"/>
<dbReference type="Gene3D" id="1.20.58.380">
    <property type="entry name" value="Flagellar protein flit"/>
    <property type="match status" value="1"/>
</dbReference>
<keyword evidence="6" id="KW-0282">Flagellum</keyword>
<dbReference type="InterPro" id="IPR008622">
    <property type="entry name" value="FliT"/>
</dbReference>
<evidence type="ECO:0000256" key="1">
    <source>
        <dbReference type="ARBA" id="ARBA00004514"/>
    </source>
</evidence>
<protein>
    <recommendedName>
        <fullName evidence="5">Flagellar protein FliT</fullName>
    </recommendedName>
</protein>
<evidence type="ECO:0000313" key="6">
    <source>
        <dbReference type="EMBL" id="OXL15546.1"/>
    </source>
</evidence>
<gene>
    <name evidence="6" type="ORF">AOC33_00130</name>
</gene>
<keyword evidence="7" id="KW-1185">Reference proteome</keyword>
<comment type="subcellular location">
    <subcellularLocation>
        <location evidence="1">Cytoplasm</location>
        <location evidence="1">Cytosol</location>
    </subcellularLocation>
</comment>
<dbReference type="OrthoDB" id="8527993at2"/>
<dbReference type="EMBL" id="NJGG01000001">
    <property type="protein sequence ID" value="OXL15546.1"/>
    <property type="molecule type" value="Genomic_DNA"/>
</dbReference>
<keyword evidence="2" id="KW-0963">Cytoplasm</keyword>
<name>A0A229FU57_9BURK</name>
<reference evidence="6 7" key="1">
    <citation type="submission" date="2017-06" db="EMBL/GenBank/DDBJ databases">
        <title>Reclassification of a Polynucleobacter cosmopolitanus strain isolated from tropical Lake Victoria as Polynucleobacter victoriensis comb. nov.</title>
        <authorList>
            <person name="Hahn M.W."/>
        </authorList>
    </citation>
    <scope>NUCLEOTIDE SEQUENCE [LARGE SCALE GENOMIC DNA]</scope>
    <source>
        <strain evidence="6 7">MWH-MoIso2</strain>
    </source>
</reference>
<dbReference type="AlphaFoldDB" id="A0A229FU57"/>
<dbReference type="GO" id="GO:0044781">
    <property type="term" value="P:bacterial-type flagellum organization"/>
    <property type="evidence" value="ECO:0007669"/>
    <property type="project" value="UniProtKB-KW"/>
</dbReference>
<evidence type="ECO:0000313" key="7">
    <source>
        <dbReference type="Proteomes" id="UP000215188"/>
    </source>
</evidence>
<comment type="caution">
    <text evidence="6">The sequence shown here is derived from an EMBL/GenBank/DDBJ whole genome shotgun (WGS) entry which is preliminary data.</text>
</comment>